<keyword evidence="6 16" id="KW-0812">Transmembrane</keyword>
<keyword evidence="7" id="KW-0732">Signal</keyword>
<dbReference type="Gene3D" id="1.10.510.10">
    <property type="entry name" value="Transferase(Phosphotransferase) domain 1"/>
    <property type="match status" value="1"/>
</dbReference>
<keyword evidence="4" id="KW-0433">Leucine-rich repeat</keyword>
<dbReference type="SUPFAM" id="SSF56112">
    <property type="entry name" value="Protein kinase-like (PK-like)"/>
    <property type="match status" value="1"/>
</dbReference>
<dbReference type="SMART" id="SM00220">
    <property type="entry name" value="S_TKc"/>
    <property type="match status" value="1"/>
</dbReference>
<dbReference type="PANTHER" id="PTHR45974">
    <property type="entry name" value="RECEPTOR-LIKE PROTEIN 55"/>
    <property type="match status" value="1"/>
</dbReference>
<feature type="binding site" evidence="15">
    <location>
        <position position="387"/>
    </location>
    <ligand>
        <name>ATP</name>
        <dbReference type="ChEBI" id="CHEBI:30616"/>
    </ligand>
</feature>
<dbReference type="SUPFAM" id="SSF52058">
    <property type="entry name" value="L domain-like"/>
    <property type="match status" value="1"/>
</dbReference>
<evidence type="ECO:0000256" key="1">
    <source>
        <dbReference type="ARBA" id="ARBA00004370"/>
    </source>
</evidence>
<dbReference type="Pfam" id="PF00560">
    <property type="entry name" value="LRR_1"/>
    <property type="match status" value="2"/>
</dbReference>
<evidence type="ECO:0000256" key="15">
    <source>
        <dbReference type="PROSITE-ProRule" id="PRU10141"/>
    </source>
</evidence>
<evidence type="ECO:0000256" key="14">
    <source>
        <dbReference type="ARBA" id="ARBA00023180"/>
    </source>
</evidence>
<evidence type="ECO:0000256" key="8">
    <source>
        <dbReference type="ARBA" id="ARBA00022737"/>
    </source>
</evidence>
<keyword evidence="10" id="KW-0418">Kinase</keyword>
<dbReference type="Gene3D" id="3.80.10.10">
    <property type="entry name" value="Ribonuclease Inhibitor"/>
    <property type="match status" value="1"/>
</dbReference>
<dbReference type="InterPro" id="IPR011009">
    <property type="entry name" value="Kinase-like_dom_sf"/>
</dbReference>
<keyword evidence="3" id="KW-0723">Serine/threonine-protein kinase</keyword>
<proteinExistence type="inferred from homology"/>
<protein>
    <recommendedName>
        <fullName evidence="17">Protein kinase domain-containing protein</fullName>
    </recommendedName>
</protein>
<evidence type="ECO:0000256" key="5">
    <source>
        <dbReference type="ARBA" id="ARBA00022679"/>
    </source>
</evidence>
<keyword evidence="11 15" id="KW-0067">ATP-binding</keyword>
<keyword evidence="19" id="KW-1185">Reference proteome</keyword>
<dbReference type="InterPro" id="IPR000719">
    <property type="entry name" value="Prot_kinase_dom"/>
</dbReference>
<evidence type="ECO:0000259" key="17">
    <source>
        <dbReference type="PROSITE" id="PS50011"/>
    </source>
</evidence>
<keyword evidence="9 15" id="KW-0547">Nucleotide-binding</keyword>
<dbReference type="EMBL" id="OZ020110">
    <property type="protein sequence ID" value="CAK9263146.1"/>
    <property type="molecule type" value="Genomic_DNA"/>
</dbReference>
<keyword evidence="12 16" id="KW-1133">Transmembrane helix</keyword>
<dbReference type="Gene3D" id="3.30.200.20">
    <property type="entry name" value="Phosphorylase Kinase, domain 1"/>
    <property type="match status" value="1"/>
</dbReference>
<evidence type="ECO:0000256" key="10">
    <source>
        <dbReference type="ARBA" id="ARBA00022777"/>
    </source>
</evidence>
<reference evidence="18" key="1">
    <citation type="submission" date="2024-02" db="EMBL/GenBank/DDBJ databases">
        <authorList>
            <consortium name="ELIXIR-Norway"/>
            <consortium name="Elixir Norway"/>
        </authorList>
    </citation>
    <scope>NUCLEOTIDE SEQUENCE</scope>
</reference>
<sequence length="655" mass="72187">MLMNRSFSSRNESGRQGCDNLELRSSKCSLLLMRRNKNLGYCCCCSNLLVFFFFTLSFLENHPTCALTPDGEALLSFKRGLLETHGAMSNWNESDPDPCGWWGVECHASNRRVAKLNLPYQNLRGPLSPDIGKLDQLRRLGLHRNNLYGPIPQEIGNCTTLKALYLRDNFFTGNIPEELGNLTQLTRLDLSSNGLTGSIPESLGSLFKLTFLNVSTNFLVGEIPTNGILRNCTSNSFMENPGLCGLQVNVPCQSFPPTNPPNGSGWNAVEGGSSLRKSASYSNGLLISAMSTVAVSLLVAVICCIGWIVYKKRCNNYNQVMHGNGSEANAGSMLVMFHGDLPYTSTEIVKRIENLDDTDIIGSGGFGTVYRLVMDDGCMFAVKAIGKQGTGSERLFARELGILGSFKHRNLVNLRGYCNAPAANLLIYDYVPNGSLEQHLHEAHQEKLSWTARMRIAQGSARGLAYLHHDCCPRIIHRDIKSSNILLDDCMEPHVADFGLAKLLEDNDSHVTTIVAGTFGYLAPEYMQSGRATEKGDVYSYGVLLLELLSGKRPTDSFLLKKGLNLVGWATSCIRENQQLDIVDAKCVEGVSQEHVESVLKIAARCINPEPDERPTMQWVVQMLESNTVSPCNSDLSTFYNSPMSDHANNNTHGR</sequence>
<dbReference type="InterPro" id="IPR032675">
    <property type="entry name" value="LRR_dom_sf"/>
</dbReference>
<dbReference type="InterPro" id="IPR017441">
    <property type="entry name" value="Protein_kinase_ATP_BS"/>
</dbReference>
<organism evidence="18 19">
    <name type="scientific">Sphagnum jensenii</name>
    <dbReference type="NCBI Taxonomy" id="128206"/>
    <lineage>
        <taxon>Eukaryota</taxon>
        <taxon>Viridiplantae</taxon>
        <taxon>Streptophyta</taxon>
        <taxon>Embryophyta</taxon>
        <taxon>Bryophyta</taxon>
        <taxon>Sphagnophytina</taxon>
        <taxon>Sphagnopsida</taxon>
        <taxon>Sphagnales</taxon>
        <taxon>Sphagnaceae</taxon>
        <taxon>Sphagnum</taxon>
    </lineage>
</organism>
<evidence type="ECO:0000256" key="4">
    <source>
        <dbReference type="ARBA" id="ARBA00022614"/>
    </source>
</evidence>
<dbReference type="Pfam" id="PF00069">
    <property type="entry name" value="Pkinase"/>
    <property type="match status" value="1"/>
</dbReference>
<evidence type="ECO:0000256" key="7">
    <source>
        <dbReference type="ARBA" id="ARBA00022729"/>
    </source>
</evidence>
<dbReference type="PROSITE" id="PS00107">
    <property type="entry name" value="PROTEIN_KINASE_ATP"/>
    <property type="match status" value="1"/>
</dbReference>
<comment type="similarity">
    <text evidence="2">Belongs to the protein kinase superfamily. Ser/Thr protein kinase family.</text>
</comment>
<keyword evidence="5" id="KW-0808">Transferase</keyword>
<dbReference type="InterPro" id="IPR013210">
    <property type="entry name" value="LRR_N_plant-typ"/>
</dbReference>
<dbReference type="Proteomes" id="UP001497444">
    <property type="component" value="Chromosome 15"/>
</dbReference>
<evidence type="ECO:0000256" key="12">
    <source>
        <dbReference type="ARBA" id="ARBA00022989"/>
    </source>
</evidence>
<dbReference type="InterPro" id="IPR001611">
    <property type="entry name" value="Leu-rich_rpt"/>
</dbReference>
<evidence type="ECO:0000256" key="13">
    <source>
        <dbReference type="ARBA" id="ARBA00023136"/>
    </source>
</evidence>
<evidence type="ECO:0000256" key="6">
    <source>
        <dbReference type="ARBA" id="ARBA00022692"/>
    </source>
</evidence>
<evidence type="ECO:0000256" key="16">
    <source>
        <dbReference type="SAM" id="Phobius"/>
    </source>
</evidence>
<dbReference type="PROSITE" id="PS00108">
    <property type="entry name" value="PROTEIN_KINASE_ST"/>
    <property type="match status" value="1"/>
</dbReference>
<accession>A0ABP0WAE8</accession>
<evidence type="ECO:0000256" key="9">
    <source>
        <dbReference type="ARBA" id="ARBA00022741"/>
    </source>
</evidence>
<evidence type="ECO:0000313" key="19">
    <source>
        <dbReference type="Proteomes" id="UP001497444"/>
    </source>
</evidence>
<evidence type="ECO:0000256" key="2">
    <source>
        <dbReference type="ARBA" id="ARBA00008684"/>
    </source>
</evidence>
<dbReference type="InterPro" id="IPR008271">
    <property type="entry name" value="Ser/Thr_kinase_AS"/>
</dbReference>
<keyword evidence="14" id="KW-0325">Glycoprotein</keyword>
<feature type="domain" description="Protein kinase" evidence="17">
    <location>
        <begin position="355"/>
        <end position="629"/>
    </location>
</feature>
<name>A0ABP0WAE8_9BRYO</name>
<evidence type="ECO:0000256" key="3">
    <source>
        <dbReference type="ARBA" id="ARBA00022527"/>
    </source>
</evidence>
<evidence type="ECO:0000256" key="11">
    <source>
        <dbReference type="ARBA" id="ARBA00022840"/>
    </source>
</evidence>
<feature type="transmembrane region" description="Helical" evidence="16">
    <location>
        <begin position="285"/>
        <end position="310"/>
    </location>
</feature>
<comment type="subcellular location">
    <subcellularLocation>
        <location evidence="1">Membrane</location>
    </subcellularLocation>
</comment>
<dbReference type="Pfam" id="PF08263">
    <property type="entry name" value="LRRNT_2"/>
    <property type="match status" value="1"/>
</dbReference>
<dbReference type="PROSITE" id="PS50011">
    <property type="entry name" value="PROTEIN_KINASE_DOM"/>
    <property type="match status" value="1"/>
</dbReference>
<keyword evidence="13 16" id="KW-0472">Membrane</keyword>
<evidence type="ECO:0000313" key="18">
    <source>
        <dbReference type="EMBL" id="CAK9263146.1"/>
    </source>
</evidence>
<keyword evidence="8" id="KW-0677">Repeat</keyword>
<dbReference type="PANTHER" id="PTHR45974:SF4">
    <property type="entry name" value="LRR RECEPTOR-LIKE SERINE_THREONINE-PROTEIN KINASE FEI 1"/>
    <property type="match status" value="1"/>
</dbReference>
<feature type="transmembrane region" description="Helical" evidence="16">
    <location>
        <begin position="39"/>
        <end position="59"/>
    </location>
</feature>
<gene>
    <name evidence="18" type="ORF">CSSPJE1EN1_LOCUS8624</name>
</gene>